<dbReference type="AlphaFoldDB" id="A0A6P2CZI2"/>
<dbReference type="EMBL" id="LR593886">
    <property type="protein sequence ID" value="VTR94289.1"/>
    <property type="molecule type" value="Genomic_DNA"/>
</dbReference>
<evidence type="ECO:0000313" key="2">
    <source>
        <dbReference type="EMBL" id="VTR94289.1"/>
    </source>
</evidence>
<keyword evidence="3" id="KW-1185">Reference proteome</keyword>
<name>A0A6P2CZI2_9BACT</name>
<keyword evidence="1" id="KW-0812">Transmembrane</keyword>
<dbReference type="KEGG" id="gms:SOIL9_34250"/>
<keyword evidence="1" id="KW-1133">Transmembrane helix</keyword>
<dbReference type="Proteomes" id="UP000464178">
    <property type="component" value="Chromosome"/>
</dbReference>
<reference evidence="2 3" key="1">
    <citation type="submission" date="2019-05" db="EMBL/GenBank/DDBJ databases">
        <authorList>
            <consortium name="Science for Life Laboratories"/>
        </authorList>
    </citation>
    <scope>NUCLEOTIDE SEQUENCE [LARGE SCALE GENOMIC DNA]</scope>
    <source>
        <strain evidence="2">Soil9</strain>
    </source>
</reference>
<keyword evidence="1" id="KW-0472">Membrane</keyword>
<organism evidence="2 3">
    <name type="scientific">Gemmata massiliana</name>
    <dbReference type="NCBI Taxonomy" id="1210884"/>
    <lineage>
        <taxon>Bacteria</taxon>
        <taxon>Pseudomonadati</taxon>
        <taxon>Planctomycetota</taxon>
        <taxon>Planctomycetia</taxon>
        <taxon>Gemmatales</taxon>
        <taxon>Gemmataceae</taxon>
        <taxon>Gemmata</taxon>
    </lineage>
</organism>
<proteinExistence type="predicted"/>
<feature type="transmembrane region" description="Helical" evidence="1">
    <location>
        <begin position="6"/>
        <end position="22"/>
    </location>
</feature>
<protein>
    <submittedName>
        <fullName evidence="2">Uncharacterized protein</fullName>
    </submittedName>
</protein>
<evidence type="ECO:0000313" key="3">
    <source>
        <dbReference type="Proteomes" id="UP000464178"/>
    </source>
</evidence>
<evidence type="ECO:0000256" key="1">
    <source>
        <dbReference type="SAM" id="Phobius"/>
    </source>
</evidence>
<gene>
    <name evidence="2" type="ORF">SOIL9_34250</name>
</gene>
<feature type="transmembrane region" description="Helical" evidence="1">
    <location>
        <begin position="43"/>
        <end position="71"/>
    </location>
</feature>
<sequence>MEWIREIPYWLILLVLVGRLAARHRHSLTASDLSKRTVLGCTVGAVLLVLLGRAVIPAVLLLAAVGVYIVLHRIVTPVLEPETLGTQNDVPKCS</sequence>
<accession>A0A6P2CZI2</accession>